<dbReference type="EMBL" id="BMAC01000252">
    <property type="protein sequence ID" value="GFP91713.1"/>
    <property type="molecule type" value="Genomic_DNA"/>
</dbReference>
<dbReference type="Proteomes" id="UP000653305">
    <property type="component" value="Unassembled WGS sequence"/>
</dbReference>
<gene>
    <name evidence="2" type="ORF">PHJA_001315300</name>
</gene>
<name>A0A830C6K4_9LAMI</name>
<sequence>MSVSLWIPAAEISRRANEGSPRNDTDLPLSLKSIDICTQFSCTSPSVANHDTLESNPQWKHKSIDRETNGTNNHLRVPSTEEHFRAVLLKLEQLEQGQNKGGAKAVAVRNSERDEDGIEEDEAKDATLYFRVGVRVYKPKEVEKLANWFAIPHRGGVDSKGRLCPELDWSVNLMAYNHHDRNGARPKFPVWTIVSPCAIRKIISSLVRDWFTWAMNVHEVPGSASDGFEAVCTSSEMILQLTEDNAHGVGVRA</sequence>
<accession>A0A830C6K4</accession>
<evidence type="ECO:0000313" key="3">
    <source>
        <dbReference type="Proteomes" id="UP000653305"/>
    </source>
</evidence>
<evidence type="ECO:0000256" key="1">
    <source>
        <dbReference type="SAM" id="MobiDB-lite"/>
    </source>
</evidence>
<comment type="caution">
    <text evidence="2">The sequence shown here is derived from an EMBL/GenBank/DDBJ whole genome shotgun (WGS) entry which is preliminary data.</text>
</comment>
<proteinExistence type="predicted"/>
<evidence type="ECO:0000313" key="2">
    <source>
        <dbReference type="EMBL" id="GFP91713.1"/>
    </source>
</evidence>
<protein>
    <submittedName>
        <fullName evidence="2">Uncharacterized protein</fullName>
    </submittedName>
</protein>
<feature type="region of interest" description="Disordered" evidence="1">
    <location>
        <begin position="99"/>
        <end position="119"/>
    </location>
</feature>
<keyword evidence="3" id="KW-1185">Reference proteome</keyword>
<dbReference type="AlphaFoldDB" id="A0A830C6K4"/>
<organism evidence="2 3">
    <name type="scientific">Phtheirospermum japonicum</name>
    <dbReference type="NCBI Taxonomy" id="374723"/>
    <lineage>
        <taxon>Eukaryota</taxon>
        <taxon>Viridiplantae</taxon>
        <taxon>Streptophyta</taxon>
        <taxon>Embryophyta</taxon>
        <taxon>Tracheophyta</taxon>
        <taxon>Spermatophyta</taxon>
        <taxon>Magnoliopsida</taxon>
        <taxon>eudicotyledons</taxon>
        <taxon>Gunneridae</taxon>
        <taxon>Pentapetalae</taxon>
        <taxon>asterids</taxon>
        <taxon>lamiids</taxon>
        <taxon>Lamiales</taxon>
        <taxon>Orobanchaceae</taxon>
        <taxon>Orobanchaceae incertae sedis</taxon>
        <taxon>Phtheirospermum</taxon>
    </lineage>
</organism>
<reference evidence="2" key="1">
    <citation type="submission" date="2020-07" db="EMBL/GenBank/DDBJ databases">
        <title>Ethylene signaling mediates host invasion by parasitic plants.</title>
        <authorList>
            <person name="Yoshida S."/>
        </authorList>
    </citation>
    <scope>NUCLEOTIDE SEQUENCE</scope>
    <source>
        <strain evidence="2">Okayama</strain>
    </source>
</reference>